<dbReference type="InterPro" id="IPR011659">
    <property type="entry name" value="WD40"/>
</dbReference>
<dbReference type="Gene3D" id="2.120.10.30">
    <property type="entry name" value="TolB, C-terminal domain"/>
    <property type="match status" value="1"/>
</dbReference>
<protein>
    <submittedName>
        <fullName evidence="7">OmpA family protein</fullName>
    </submittedName>
</protein>
<evidence type="ECO:0000256" key="1">
    <source>
        <dbReference type="ARBA" id="ARBA00004442"/>
    </source>
</evidence>
<dbReference type="InterPro" id="IPR006664">
    <property type="entry name" value="OMP_bac"/>
</dbReference>
<evidence type="ECO:0000256" key="3">
    <source>
        <dbReference type="ARBA" id="ARBA00023237"/>
    </source>
</evidence>
<name>A0ABN1MFS2_9FLAO</name>
<dbReference type="SUPFAM" id="SSF103088">
    <property type="entry name" value="OmpA-like"/>
    <property type="match status" value="1"/>
</dbReference>
<dbReference type="InterPro" id="IPR006665">
    <property type="entry name" value="OmpA-like"/>
</dbReference>
<feature type="domain" description="OmpA-like" evidence="6">
    <location>
        <begin position="534"/>
        <end position="656"/>
    </location>
</feature>
<dbReference type="Pfam" id="PF07676">
    <property type="entry name" value="PD40"/>
    <property type="match status" value="2"/>
</dbReference>
<dbReference type="SUPFAM" id="SSF48452">
    <property type="entry name" value="TPR-like"/>
    <property type="match status" value="1"/>
</dbReference>
<feature type="chain" id="PRO_5046215030" evidence="5">
    <location>
        <begin position="24"/>
        <end position="816"/>
    </location>
</feature>
<dbReference type="SUPFAM" id="SSF82171">
    <property type="entry name" value="DPP6 N-terminal domain-like"/>
    <property type="match status" value="1"/>
</dbReference>
<dbReference type="EMBL" id="BAAAFG010000013">
    <property type="protein sequence ID" value="GAA0871991.1"/>
    <property type="molecule type" value="Genomic_DNA"/>
</dbReference>
<gene>
    <name evidence="7" type="ORF">GCM10009117_11380</name>
</gene>
<reference evidence="7 8" key="1">
    <citation type="journal article" date="2019" name="Int. J. Syst. Evol. Microbiol.">
        <title>The Global Catalogue of Microorganisms (GCM) 10K type strain sequencing project: providing services to taxonomists for standard genome sequencing and annotation.</title>
        <authorList>
            <consortium name="The Broad Institute Genomics Platform"/>
            <consortium name="The Broad Institute Genome Sequencing Center for Infectious Disease"/>
            <person name="Wu L."/>
            <person name="Ma J."/>
        </authorList>
    </citation>
    <scope>NUCLEOTIDE SEQUENCE [LARGE SCALE GENOMIC DNA]</scope>
    <source>
        <strain evidence="7 8">JCM 16082</strain>
    </source>
</reference>
<dbReference type="PANTHER" id="PTHR30329">
    <property type="entry name" value="STATOR ELEMENT OF FLAGELLAR MOTOR COMPLEX"/>
    <property type="match status" value="1"/>
</dbReference>
<organism evidence="7 8">
    <name type="scientific">Gangjinia marincola</name>
    <dbReference type="NCBI Taxonomy" id="578463"/>
    <lineage>
        <taxon>Bacteria</taxon>
        <taxon>Pseudomonadati</taxon>
        <taxon>Bacteroidota</taxon>
        <taxon>Flavobacteriia</taxon>
        <taxon>Flavobacteriales</taxon>
        <taxon>Flavobacteriaceae</taxon>
        <taxon>Gangjinia</taxon>
    </lineage>
</organism>
<dbReference type="PANTHER" id="PTHR30329:SF21">
    <property type="entry name" value="LIPOPROTEIN YIAD-RELATED"/>
    <property type="match status" value="1"/>
</dbReference>
<sequence>MGMKFSTYILLIVLLFSAFTVSAQRDKIKKADAKFNEYAFIDAREIYLEVANSGFKSVNLFKKLGDSYYFNGKFREAAKWYGELFKLDNSPEKEYLFKYAISLKSVQKYEESDKIMAKFENLQDTDRRAELFQKERNYLELIEMQSGKFDLKQVDINSRLSDFSPTFFGDKLVFSSNREVASTSKRVHEWNEQGFLDLYYSERSEDNSLSEDVAEFPGDVNSKFHESSAVFTKDGNTIYFTRNNYDGKLQRNDAGFNFLKIYRIKRKEGGKWQNPVELPFNSQDYNVAHPALNADETKLYFSSDMPGSLGQSDIFVVDIAEDGSFGTPKNLGDAINTEGKETFPFVSSTNDLYFSSDGHTGLGGLDIFVASVDDEGNFDEVYNVGRPVNSPKDDFSFIIDKETNLGYFASNREGGLGEDDIYGFKQKEVLIKECNQYLSGTVTDPDSDEVVAAATVELYDEELNLISSMITDENGFYEFKLECDKNYIIRVVKEGFETKEEIIETTNEFERKFFVPIDMKRGSDLGVTTARPGDDLFKLLQLDPIYFDFNKSNIRPDAEVELQKIIAVLRSYPRMQIDVRSHTDSKGYIGYNEDLSNRRAKSTINYMVEKGIDRSRLSGRGYGEAQLVNECSDGVDCTEDQHQKNRRSEFIITNDDNEFDVSKATEIVNEVIVNQGTPVETENTSQPSATIDPVVKNDIPVVEVNTSISQKDQPVTQTETTPVQPVETVNPNDRYNFSSSNTKEIFTVQIAAIGKRSTNQFDYLGNVFNHQYQDGFNRYFSGTFATREEANNYKLQLKDQGLSDVFVVGLRGLERF</sequence>
<dbReference type="Proteomes" id="UP001500507">
    <property type="component" value="Unassembled WGS sequence"/>
</dbReference>
<dbReference type="SUPFAM" id="SSF49464">
    <property type="entry name" value="Carboxypeptidase regulatory domain-like"/>
    <property type="match status" value="1"/>
</dbReference>
<proteinExistence type="predicted"/>
<evidence type="ECO:0000256" key="2">
    <source>
        <dbReference type="ARBA" id="ARBA00023136"/>
    </source>
</evidence>
<dbReference type="Gene3D" id="3.30.1330.60">
    <property type="entry name" value="OmpA-like domain"/>
    <property type="match status" value="1"/>
</dbReference>
<dbReference type="Gene3D" id="2.60.40.1120">
    <property type="entry name" value="Carboxypeptidase-like, regulatory domain"/>
    <property type="match status" value="1"/>
</dbReference>
<evidence type="ECO:0000313" key="7">
    <source>
        <dbReference type="EMBL" id="GAA0871991.1"/>
    </source>
</evidence>
<dbReference type="Pfam" id="PF00691">
    <property type="entry name" value="OmpA"/>
    <property type="match status" value="1"/>
</dbReference>
<dbReference type="InterPro" id="IPR008969">
    <property type="entry name" value="CarboxyPept-like_regulatory"/>
</dbReference>
<dbReference type="InterPro" id="IPR050330">
    <property type="entry name" value="Bact_OuterMem_StrucFunc"/>
</dbReference>
<dbReference type="CDD" id="cd07185">
    <property type="entry name" value="OmpA_C-like"/>
    <property type="match status" value="1"/>
</dbReference>
<dbReference type="InterPro" id="IPR011042">
    <property type="entry name" value="6-blade_b-propeller_TolB-like"/>
</dbReference>
<dbReference type="InterPro" id="IPR011990">
    <property type="entry name" value="TPR-like_helical_dom_sf"/>
</dbReference>
<evidence type="ECO:0000256" key="5">
    <source>
        <dbReference type="SAM" id="SignalP"/>
    </source>
</evidence>
<evidence type="ECO:0000313" key="8">
    <source>
        <dbReference type="Proteomes" id="UP001500507"/>
    </source>
</evidence>
<dbReference type="Pfam" id="PF13620">
    <property type="entry name" value="CarboxypepD_reg"/>
    <property type="match status" value="1"/>
</dbReference>
<evidence type="ECO:0000256" key="4">
    <source>
        <dbReference type="PROSITE-ProRule" id="PRU00473"/>
    </source>
</evidence>
<comment type="caution">
    <text evidence="7">The sequence shown here is derived from an EMBL/GenBank/DDBJ whole genome shotgun (WGS) entry which is preliminary data.</text>
</comment>
<keyword evidence="8" id="KW-1185">Reference proteome</keyword>
<keyword evidence="2 4" id="KW-0472">Membrane</keyword>
<dbReference type="PRINTS" id="PR01021">
    <property type="entry name" value="OMPADOMAIN"/>
</dbReference>
<accession>A0ABN1MFS2</accession>
<dbReference type="PROSITE" id="PS51123">
    <property type="entry name" value="OMPA_2"/>
    <property type="match status" value="1"/>
</dbReference>
<dbReference type="InterPro" id="IPR036737">
    <property type="entry name" value="OmpA-like_sf"/>
</dbReference>
<keyword evidence="5" id="KW-0732">Signal</keyword>
<keyword evidence="3" id="KW-0998">Cell outer membrane</keyword>
<evidence type="ECO:0000259" key="6">
    <source>
        <dbReference type="PROSITE" id="PS51123"/>
    </source>
</evidence>
<comment type="subcellular location">
    <subcellularLocation>
        <location evidence="1">Cell outer membrane</location>
    </subcellularLocation>
</comment>
<feature type="signal peptide" evidence="5">
    <location>
        <begin position="1"/>
        <end position="23"/>
    </location>
</feature>